<sequence length="126" mass="13698">MSFFKTHSYSSTLTLTLTLSHFPPNPFPSPPSTSPPPSSPPSTPTASFAAPFRLEEEDERRRRYDGDQEGDHCEADGADGGGFLRAQDHAQPHCLAPAVEVAAIRLADNDVYNKVLCSLSSLFHVL</sequence>
<evidence type="ECO:0000256" key="1">
    <source>
        <dbReference type="SAM" id="MobiDB-lite"/>
    </source>
</evidence>
<evidence type="ECO:0000313" key="2">
    <source>
        <dbReference type="EMBL" id="KHN49056.1"/>
    </source>
</evidence>
<organism evidence="2">
    <name type="scientific">Glycine soja</name>
    <name type="common">Wild soybean</name>
    <dbReference type="NCBI Taxonomy" id="3848"/>
    <lineage>
        <taxon>Eukaryota</taxon>
        <taxon>Viridiplantae</taxon>
        <taxon>Streptophyta</taxon>
        <taxon>Embryophyta</taxon>
        <taxon>Tracheophyta</taxon>
        <taxon>Spermatophyta</taxon>
        <taxon>Magnoliopsida</taxon>
        <taxon>eudicotyledons</taxon>
        <taxon>Gunneridae</taxon>
        <taxon>Pentapetalae</taxon>
        <taxon>rosids</taxon>
        <taxon>fabids</taxon>
        <taxon>Fabales</taxon>
        <taxon>Fabaceae</taxon>
        <taxon>Papilionoideae</taxon>
        <taxon>50 kb inversion clade</taxon>
        <taxon>NPAAA clade</taxon>
        <taxon>indigoferoid/millettioid clade</taxon>
        <taxon>Phaseoleae</taxon>
        <taxon>Glycine</taxon>
        <taxon>Glycine subgen. Soja</taxon>
    </lineage>
</organism>
<dbReference type="AlphaFoldDB" id="A0A0B2SQR8"/>
<feature type="compositionally biased region" description="Basic and acidic residues" evidence="1">
    <location>
        <begin position="59"/>
        <end position="75"/>
    </location>
</feature>
<gene>
    <name evidence="2" type="ORF">glysoja_031267</name>
</gene>
<feature type="compositionally biased region" description="Pro residues" evidence="1">
    <location>
        <begin position="23"/>
        <end position="43"/>
    </location>
</feature>
<feature type="region of interest" description="Disordered" evidence="1">
    <location>
        <begin position="20"/>
        <end position="85"/>
    </location>
</feature>
<reference evidence="2" key="1">
    <citation type="submission" date="2014-07" db="EMBL/GenBank/DDBJ databases">
        <title>Identification of a novel salt tolerance gene in wild soybean by whole-genome sequencing.</title>
        <authorList>
            <person name="Lam H.-M."/>
            <person name="Qi X."/>
            <person name="Li M.-W."/>
            <person name="Liu X."/>
            <person name="Xie M."/>
            <person name="Ni M."/>
            <person name="Xu X."/>
        </authorList>
    </citation>
    <scope>NUCLEOTIDE SEQUENCE [LARGE SCALE GENOMIC DNA]</scope>
    <source>
        <tissue evidence="2">Root</tissue>
    </source>
</reference>
<dbReference type="Proteomes" id="UP000053555">
    <property type="component" value="Unassembled WGS sequence"/>
</dbReference>
<proteinExistence type="predicted"/>
<dbReference type="EMBL" id="KN639250">
    <property type="protein sequence ID" value="KHN49056.1"/>
    <property type="molecule type" value="Genomic_DNA"/>
</dbReference>
<accession>A0A0B2SQR8</accession>
<name>A0A0B2SQR8_GLYSO</name>
<protein>
    <submittedName>
        <fullName evidence="2">Uncharacterized protein</fullName>
    </submittedName>
</protein>